<evidence type="ECO:0000313" key="1">
    <source>
        <dbReference type="EMBL" id="VDM63645.1"/>
    </source>
</evidence>
<sequence length="248" mass="28789">MNSGEIMKEEFADEAYSWATKTSYATDTEQSLLVANRIKQEWGFICLTISGYRHQPIVFDHFICMRIGLNTENNVQKLMALLAAHNFVDLTVIQVWTDFTIQNNNNAVWNSIESTLFWCYNSVNGSNSPECIIDLCLSYCFFYYPVFFHFRFNTVLSHVQKVHLKMAAFQCRICKHYRTTHERIQSHVTTVHKARSNKFDSSLAGPISANDMQLMERMISICFPGVRVKLEITDRLCIRTFEYNGVKT</sequence>
<evidence type="ECO:0000313" key="3">
    <source>
        <dbReference type="WBParaSite" id="ACOC_0001205901-mRNA-1"/>
    </source>
</evidence>
<dbReference type="OrthoDB" id="5812404at2759"/>
<reference evidence="1 2" key="2">
    <citation type="submission" date="2018-11" db="EMBL/GenBank/DDBJ databases">
        <authorList>
            <consortium name="Pathogen Informatics"/>
        </authorList>
    </citation>
    <scope>NUCLEOTIDE SEQUENCE [LARGE SCALE GENOMIC DNA]</scope>
    <source>
        <strain evidence="1 2">Costa Rica</strain>
    </source>
</reference>
<dbReference type="EMBL" id="UYYA01004880">
    <property type="protein sequence ID" value="VDM63645.1"/>
    <property type="molecule type" value="Genomic_DNA"/>
</dbReference>
<dbReference type="WBParaSite" id="ACOC_0001205901-mRNA-1">
    <property type="protein sequence ID" value="ACOC_0001205901-mRNA-1"/>
    <property type="gene ID" value="ACOC_0001205901"/>
</dbReference>
<gene>
    <name evidence="1" type="ORF">ACOC_LOCUS12060</name>
</gene>
<organism evidence="3">
    <name type="scientific">Angiostrongylus costaricensis</name>
    <name type="common">Nematode worm</name>
    <dbReference type="NCBI Taxonomy" id="334426"/>
    <lineage>
        <taxon>Eukaryota</taxon>
        <taxon>Metazoa</taxon>
        <taxon>Ecdysozoa</taxon>
        <taxon>Nematoda</taxon>
        <taxon>Chromadorea</taxon>
        <taxon>Rhabditida</taxon>
        <taxon>Rhabditina</taxon>
        <taxon>Rhabditomorpha</taxon>
        <taxon>Strongyloidea</taxon>
        <taxon>Metastrongylidae</taxon>
        <taxon>Angiostrongylus</taxon>
    </lineage>
</organism>
<protein>
    <submittedName>
        <fullName evidence="3">C2H2-type domain-containing protein</fullName>
    </submittedName>
</protein>
<keyword evidence="2" id="KW-1185">Reference proteome</keyword>
<reference evidence="3" key="1">
    <citation type="submission" date="2017-02" db="UniProtKB">
        <authorList>
            <consortium name="WormBaseParasite"/>
        </authorList>
    </citation>
    <scope>IDENTIFICATION</scope>
</reference>
<proteinExistence type="predicted"/>
<dbReference type="AlphaFoldDB" id="A0A0R3PZP8"/>
<accession>A0A0R3PZP8</accession>
<evidence type="ECO:0000313" key="2">
    <source>
        <dbReference type="Proteomes" id="UP000267027"/>
    </source>
</evidence>
<name>A0A0R3PZP8_ANGCS</name>
<dbReference type="Proteomes" id="UP000267027">
    <property type="component" value="Unassembled WGS sequence"/>
</dbReference>